<evidence type="ECO:0000256" key="1">
    <source>
        <dbReference type="ARBA" id="ARBA00009362"/>
    </source>
</evidence>
<dbReference type="SUPFAM" id="SSF160374">
    <property type="entry name" value="RplX-like"/>
    <property type="match status" value="1"/>
</dbReference>
<dbReference type="Proteomes" id="UP001626550">
    <property type="component" value="Unassembled WGS sequence"/>
</dbReference>
<evidence type="ECO:0000313" key="7">
    <source>
        <dbReference type="Proteomes" id="UP001626550"/>
    </source>
</evidence>
<protein>
    <recommendedName>
        <fullName evidence="4">60S ribosomal protein L18a</fullName>
    </recommendedName>
</protein>
<reference evidence="6 7" key="1">
    <citation type="submission" date="2024-11" db="EMBL/GenBank/DDBJ databases">
        <title>Adaptive evolution of stress response genes in parasites aligns with host niche diversity.</title>
        <authorList>
            <person name="Hahn C."/>
            <person name="Resl P."/>
        </authorList>
    </citation>
    <scope>NUCLEOTIDE SEQUENCE [LARGE SCALE GENOMIC DNA]</scope>
    <source>
        <strain evidence="6">EGGRZ-B1_66</strain>
        <tissue evidence="6">Body</tissue>
    </source>
</reference>
<comment type="similarity">
    <text evidence="1 4">Belongs to the eukaryotic ribosomal protein eL20 family.</text>
</comment>
<dbReference type="Pfam" id="PF01775">
    <property type="entry name" value="Ribosomal_L18A"/>
    <property type="match status" value="1"/>
</dbReference>
<keyword evidence="2 4" id="KW-0689">Ribosomal protein</keyword>
<comment type="caution">
    <text evidence="6">The sequence shown here is derived from an EMBL/GenBank/DDBJ whole genome shotgun (WGS) entry which is preliminary data.</text>
</comment>
<feature type="domain" description="Large ribosomal subunit protein eL20" evidence="5">
    <location>
        <begin position="7"/>
        <end position="143"/>
    </location>
</feature>
<dbReference type="InterPro" id="IPR028877">
    <property type="entry name" value="Ribosomal_eL20"/>
</dbReference>
<dbReference type="EMBL" id="JBJKFK010000758">
    <property type="protein sequence ID" value="KAL3315416.1"/>
    <property type="molecule type" value="Genomic_DNA"/>
</dbReference>
<evidence type="ECO:0000256" key="3">
    <source>
        <dbReference type="ARBA" id="ARBA00023274"/>
    </source>
</evidence>
<dbReference type="GO" id="GO:0005840">
    <property type="term" value="C:ribosome"/>
    <property type="evidence" value="ECO:0007669"/>
    <property type="project" value="UniProtKB-KW"/>
</dbReference>
<dbReference type="FunFam" id="3.10.20.10:FF:000002">
    <property type="entry name" value="60S ribosomal protein L18a"/>
    <property type="match status" value="1"/>
</dbReference>
<name>A0ABD2Q9L1_9PLAT</name>
<keyword evidence="7" id="KW-1185">Reference proteome</keyword>
<dbReference type="GO" id="GO:1990904">
    <property type="term" value="C:ribonucleoprotein complex"/>
    <property type="evidence" value="ECO:0007669"/>
    <property type="project" value="UniProtKB-KW"/>
</dbReference>
<accession>A0ABD2Q9L1</accession>
<proteinExistence type="inferred from homology"/>
<evidence type="ECO:0000313" key="6">
    <source>
        <dbReference type="EMBL" id="KAL3315416.1"/>
    </source>
</evidence>
<dbReference type="InterPro" id="IPR023573">
    <property type="entry name" value="Ribosomal_eL20_dom"/>
</dbReference>
<organism evidence="6 7">
    <name type="scientific">Cichlidogyrus casuarinus</name>
    <dbReference type="NCBI Taxonomy" id="1844966"/>
    <lineage>
        <taxon>Eukaryota</taxon>
        <taxon>Metazoa</taxon>
        <taxon>Spiralia</taxon>
        <taxon>Lophotrochozoa</taxon>
        <taxon>Platyhelminthes</taxon>
        <taxon>Monogenea</taxon>
        <taxon>Monopisthocotylea</taxon>
        <taxon>Dactylogyridea</taxon>
        <taxon>Ancyrocephalidae</taxon>
        <taxon>Cichlidogyrus</taxon>
    </lineage>
</organism>
<sequence>MRASGELKLYIVVGRKRPTEKEPEPTPYRMRIYAPDSVTAKSRYWYFIRRLKKMKKGSGEIISCERVSFYLVFSNLYSKKHPRKSNMVHNFGVWIRYDSRSGTHNMYKEFRDVSEEAAVTMMYREMGGKHRARATSIHVIKVEKLPASKCRRPYVTQFHDSKLKFPLPHRVNGNYHKARFTTRKPTTCFV</sequence>
<dbReference type="PANTHER" id="PTHR10052">
    <property type="entry name" value="60S RIBOSOMAL PROTEIN L18A"/>
    <property type="match status" value="1"/>
</dbReference>
<dbReference type="HAMAP" id="MF_00273">
    <property type="entry name" value="Ribosomal_eL20"/>
    <property type="match status" value="1"/>
</dbReference>
<dbReference type="AlphaFoldDB" id="A0ABD2Q9L1"/>
<dbReference type="FunFam" id="3.10.20.10:FF:000001">
    <property type="entry name" value="60S ribosomal protein L18a"/>
    <property type="match status" value="1"/>
</dbReference>
<dbReference type="PIRSF" id="PIRSF002190">
    <property type="entry name" value="Ribosomal_L18a"/>
    <property type="match status" value="1"/>
</dbReference>
<evidence type="ECO:0000256" key="2">
    <source>
        <dbReference type="ARBA" id="ARBA00022980"/>
    </source>
</evidence>
<dbReference type="InterPro" id="IPR021138">
    <property type="entry name" value="Ribosomal_eL20_eukaryotes"/>
</dbReference>
<dbReference type="Gene3D" id="3.10.20.10">
    <property type="match status" value="2"/>
</dbReference>
<gene>
    <name evidence="6" type="primary">RPL18A</name>
    <name evidence="6" type="ORF">Ciccas_005961</name>
</gene>
<evidence type="ECO:0000259" key="5">
    <source>
        <dbReference type="Pfam" id="PF01775"/>
    </source>
</evidence>
<keyword evidence="3 4" id="KW-0687">Ribonucleoprotein</keyword>
<evidence type="ECO:0000256" key="4">
    <source>
        <dbReference type="PIRNR" id="PIRNR002190"/>
    </source>
</evidence>